<keyword evidence="2" id="KW-1003">Cell membrane</keyword>
<feature type="region of interest" description="Disordered" evidence="7">
    <location>
        <begin position="363"/>
        <end position="388"/>
    </location>
</feature>
<keyword evidence="5 8" id="KW-0472">Membrane</keyword>
<feature type="domain" description="Integral membrane bound transporter" evidence="9">
    <location>
        <begin position="48"/>
        <end position="170"/>
    </location>
</feature>
<evidence type="ECO:0000256" key="7">
    <source>
        <dbReference type="SAM" id="MobiDB-lite"/>
    </source>
</evidence>
<evidence type="ECO:0000259" key="9">
    <source>
        <dbReference type="Pfam" id="PF13515"/>
    </source>
</evidence>
<reference evidence="10 11" key="1">
    <citation type="journal article" date="2019" name="Int. J. Syst. Evol. Microbiol.">
        <title>The Global Catalogue of Microorganisms (GCM) 10K type strain sequencing project: providing services to taxonomists for standard genome sequencing and annotation.</title>
        <authorList>
            <consortium name="The Broad Institute Genomics Platform"/>
            <consortium name="The Broad Institute Genome Sequencing Center for Infectious Disease"/>
            <person name="Wu L."/>
            <person name="Ma J."/>
        </authorList>
    </citation>
    <scope>NUCLEOTIDE SEQUENCE [LARGE SCALE GENOMIC DNA]</scope>
    <source>
        <strain evidence="10 11">JCM 16117</strain>
    </source>
</reference>
<evidence type="ECO:0000256" key="5">
    <source>
        <dbReference type="ARBA" id="ARBA00023136"/>
    </source>
</evidence>
<feature type="transmembrane region" description="Helical" evidence="8">
    <location>
        <begin position="46"/>
        <end position="72"/>
    </location>
</feature>
<feature type="transmembrane region" description="Helical" evidence="8">
    <location>
        <begin position="84"/>
        <end position="103"/>
    </location>
</feature>
<evidence type="ECO:0000256" key="3">
    <source>
        <dbReference type="ARBA" id="ARBA00022692"/>
    </source>
</evidence>
<feature type="compositionally biased region" description="Pro residues" evidence="7">
    <location>
        <begin position="366"/>
        <end position="375"/>
    </location>
</feature>
<gene>
    <name evidence="10" type="ORF">GCM10009851_30370</name>
</gene>
<protein>
    <submittedName>
        <fullName evidence="10">Aromatic acid exporter family protein</fullName>
    </submittedName>
</protein>
<evidence type="ECO:0000256" key="6">
    <source>
        <dbReference type="ARBA" id="ARBA00043993"/>
    </source>
</evidence>
<comment type="similarity">
    <text evidence="6">Belongs to the YccS/YhfK family.</text>
</comment>
<dbReference type="Pfam" id="PF13515">
    <property type="entry name" value="FUSC_2"/>
    <property type="match status" value="1"/>
</dbReference>
<dbReference type="Proteomes" id="UP001500929">
    <property type="component" value="Unassembled WGS sequence"/>
</dbReference>
<dbReference type="RefSeq" id="WP_259480359.1">
    <property type="nucleotide sequence ID" value="NZ_BAAAQY010000009.1"/>
</dbReference>
<comment type="subcellular location">
    <subcellularLocation>
        <location evidence="1">Cell membrane</location>
        <topology evidence="1">Multi-pass membrane protein</topology>
    </subcellularLocation>
</comment>
<sequence>MSIRPSDPAHPRWRRFGAAAAAPVRTFLSTKRAPLLQVLKTAAAAVLAWVACSLVDPAQIPVFGAIAAIIVVQPSVNQSFSRALERSIGVVVGVIVAFLVTLVFGAPSWLILVAIVVSLLVGWVLRFPASSLIQIPISAMLVLSIGAATPGYAVARIFETVIGAVIGVIINWLIVPPLATTPAREAVERLGHEVAATMDGLAIVLSRSTDAAFRAQTLVEARLLRPMQAKAQAAIDTAEESLRFNPRRSGSRERLRDDAALLTMLGIVVSRVLGMARALNDHFDETLHEEPTAKAIGEELRRAAHDLRLVIDQSGLPEGEAETLGHEEPLLTAPLQAIVPDPAHWILIGSLLEDLRRVREEIVGAVPPPAPPAPPGGQRAGRRKPTRS</sequence>
<dbReference type="PANTHER" id="PTHR30509:SF9">
    <property type="entry name" value="MULTIDRUG RESISTANCE PROTEIN MDTO"/>
    <property type="match status" value="1"/>
</dbReference>
<feature type="transmembrane region" description="Helical" evidence="8">
    <location>
        <begin position="161"/>
        <end position="179"/>
    </location>
</feature>
<keyword evidence="11" id="KW-1185">Reference proteome</keyword>
<dbReference type="InterPro" id="IPR049453">
    <property type="entry name" value="Memb_transporter_dom"/>
</dbReference>
<dbReference type="EMBL" id="BAAAQY010000009">
    <property type="protein sequence ID" value="GAA2243001.1"/>
    <property type="molecule type" value="Genomic_DNA"/>
</dbReference>
<feature type="transmembrane region" description="Helical" evidence="8">
    <location>
        <begin position="137"/>
        <end position="155"/>
    </location>
</feature>
<organism evidence="10 11">
    <name type="scientific">Herbiconiux moechotypicola</name>
    <dbReference type="NCBI Taxonomy" id="637393"/>
    <lineage>
        <taxon>Bacteria</taxon>
        <taxon>Bacillati</taxon>
        <taxon>Actinomycetota</taxon>
        <taxon>Actinomycetes</taxon>
        <taxon>Micrococcales</taxon>
        <taxon>Microbacteriaceae</taxon>
        <taxon>Herbiconiux</taxon>
    </lineage>
</organism>
<feature type="transmembrane region" description="Helical" evidence="8">
    <location>
        <begin position="109"/>
        <end position="125"/>
    </location>
</feature>
<evidence type="ECO:0000256" key="8">
    <source>
        <dbReference type="SAM" id="Phobius"/>
    </source>
</evidence>
<evidence type="ECO:0000256" key="2">
    <source>
        <dbReference type="ARBA" id="ARBA00022475"/>
    </source>
</evidence>
<proteinExistence type="inferred from homology"/>
<evidence type="ECO:0000313" key="10">
    <source>
        <dbReference type="EMBL" id="GAA2243001.1"/>
    </source>
</evidence>
<evidence type="ECO:0000256" key="4">
    <source>
        <dbReference type="ARBA" id="ARBA00022989"/>
    </source>
</evidence>
<keyword evidence="4 8" id="KW-1133">Transmembrane helix</keyword>
<dbReference type="PANTHER" id="PTHR30509">
    <property type="entry name" value="P-HYDROXYBENZOIC ACID EFFLUX PUMP SUBUNIT-RELATED"/>
    <property type="match status" value="1"/>
</dbReference>
<evidence type="ECO:0000313" key="11">
    <source>
        <dbReference type="Proteomes" id="UP001500929"/>
    </source>
</evidence>
<evidence type="ECO:0000256" key="1">
    <source>
        <dbReference type="ARBA" id="ARBA00004651"/>
    </source>
</evidence>
<name>A0ABN3DWX9_9MICO</name>
<keyword evidence="3 8" id="KW-0812">Transmembrane</keyword>
<comment type="caution">
    <text evidence="10">The sequence shown here is derived from an EMBL/GenBank/DDBJ whole genome shotgun (WGS) entry which is preliminary data.</text>
</comment>
<accession>A0ABN3DWX9</accession>